<dbReference type="GO" id="GO:0007535">
    <property type="term" value="P:donor selection"/>
    <property type="evidence" value="ECO:0007669"/>
    <property type="project" value="EnsemblFungi"/>
</dbReference>
<dbReference type="Proteomes" id="UP000006310">
    <property type="component" value="Chromosome 5"/>
</dbReference>
<dbReference type="GO" id="GO:0000781">
    <property type="term" value="C:chromosome, telomeric region"/>
    <property type="evidence" value="ECO:0007669"/>
    <property type="project" value="UniProtKB-SubCell"/>
</dbReference>
<dbReference type="PANTHER" id="PTHR12604">
    <property type="entry name" value="KU AUTOANTIGEN DNA HELICASE"/>
    <property type="match status" value="1"/>
</dbReference>
<feature type="region of interest" description="Disordered" evidence="9">
    <location>
        <begin position="562"/>
        <end position="595"/>
    </location>
</feature>
<keyword evidence="7" id="KW-0238">DNA-binding</keyword>
<dbReference type="OMA" id="DIRGFMD"/>
<dbReference type="GO" id="GO:0043564">
    <property type="term" value="C:Ku70:Ku80 complex"/>
    <property type="evidence" value="ECO:0007669"/>
    <property type="project" value="EnsemblFungi"/>
</dbReference>
<dbReference type="AlphaFoldDB" id="J7S6Q2"/>
<dbReference type="SMART" id="SM00559">
    <property type="entry name" value="Ku78"/>
    <property type="match status" value="1"/>
</dbReference>
<dbReference type="GO" id="GO:0003684">
    <property type="term" value="F:damaged DNA binding"/>
    <property type="evidence" value="ECO:0007669"/>
    <property type="project" value="InterPro"/>
</dbReference>
<dbReference type="EMBL" id="HE978318">
    <property type="protein sequence ID" value="CCK70499.1"/>
    <property type="molecule type" value="Genomic_DNA"/>
</dbReference>
<dbReference type="GO" id="GO:0042162">
    <property type="term" value="F:telomeric DNA binding"/>
    <property type="evidence" value="ECO:0007669"/>
    <property type="project" value="EnsemblFungi"/>
</dbReference>
<evidence type="ECO:0000256" key="6">
    <source>
        <dbReference type="ARBA" id="ARBA00022895"/>
    </source>
</evidence>
<dbReference type="GO" id="GO:0097695">
    <property type="term" value="P:establishment of protein-containing complex localization to telomere"/>
    <property type="evidence" value="ECO:0007669"/>
    <property type="project" value="EnsemblFungi"/>
</dbReference>
<dbReference type="Gene3D" id="2.40.290.10">
    <property type="match status" value="1"/>
</dbReference>
<dbReference type="SUPFAM" id="SSF100939">
    <property type="entry name" value="SPOC domain-like"/>
    <property type="match status" value="1"/>
</dbReference>
<protein>
    <recommendedName>
        <fullName evidence="4">ATP-dependent DNA helicase II subunit 2</fullName>
        <ecNumber evidence="3">3.6.4.12</ecNumber>
    </recommendedName>
    <alternativeName>
        <fullName evidence="8">ATP-dependent DNA helicase II subunit Ku80</fullName>
    </alternativeName>
</protein>
<organism evidence="11 12">
    <name type="scientific">Huiozyma naganishii (strain ATCC MYA-139 / BCRC 22969 / CBS 8797 / KCTC 17520 / NBRC 10181 / NCYC 3082 / Yp74L-3)</name>
    <name type="common">Yeast</name>
    <name type="synonym">Kazachstania naganishii</name>
    <dbReference type="NCBI Taxonomy" id="1071383"/>
    <lineage>
        <taxon>Eukaryota</taxon>
        <taxon>Fungi</taxon>
        <taxon>Dikarya</taxon>
        <taxon>Ascomycota</taxon>
        <taxon>Saccharomycotina</taxon>
        <taxon>Saccharomycetes</taxon>
        <taxon>Saccharomycetales</taxon>
        <taxon>Saccharomycetaceae</taxon>
        <taxon>Huiozyma</taxon>
    </lineage>
</organism>
<dbReference type="InterPro" id="IPR016194">
    <property type="entry name" value="SPOC-like_C_dom_sf"/>
</dbReference>
<accession>J7S6Q2</accession>
<name>J7S6Q2_HUIN7</name>
<evidence type="ECO:0000256" key="7">
    <source>
        <dbReference type="ARBA" id="ARBA00023125"/>
    </source>
</evidence>
<keyword evidence="5" id="KW-0158">Chromosome</keyword>
<keyword evidence="12" id="KW-1185">Reference proteome</keyword>
<evidence type="ECO:0000256" key="5">
    <source>
        <dbReference type="ARBA" id="ARBA00022454"/>
    </source>
</evidence>
<evidence type="ECO:0000313" key="11">
    <source>
        <dbReference type="EMBL" id="CCK70499.1"/>
    </source>
</evidence>
<proteinExistence type="inferred from homology"/>
<evidence type="ECO:0000256" key="8">
    <source>
        <dbReference type="ARBA" id="ARBA00031847"/>
    </source>
</evidence>
<dbReference type="Pfam" id="PF02735">
    <property type="entry name" value="Ku"/>
    <property type="match status" value="1"/>
</dbReference>
<dbReference type="GO" id="GO:0000724">
    <property type="term" value="P:double-strand break repair via homologous recombination"/>
    <property type="evidence" value="ECO:0007669"/>
    <property type="project" value="EnsemblFungi"/>
</dbReference>
<dbReference type="GO" id="GO:0034502">
    <property type="term" value="P:protein localization to chromosome"/>
    <property type="evidence" value="ECO:0007669"/>
    <property type="project" value="EnsemblFungi"/>
</dbReference>
<dbReference type="GeneID" id="34526199"/>
<dbReference type="OrthoDB" id="30826at2759"/>
<dbReference type="GO" id="GO:0031509">
    <property type="term" value="P:subtelomeric heterochromatin formation"/>
    <property type="evidence" value="ECO:0007669"/>
    <property type="project" value="EnsemblFungi"/>
</dbReference>
<evidence type="ECO:0000256" key="2">
    <source>
        <dbReference type="ARBA" id="ARBA00007726"/>
    </source>
</evidence>
<dbReference type="GO" id="GO:0003678">
    <property type="term" value="F:DNA helicase activity"/>
    <property type="evidence" value="ECO:0007669"/>
    <property type="project" value="UniProtKB-EC"/>
</dbReference>
<dbReference type="eggNOG" id="KOG2326">
    <property type="taxonomic scope" value="Eukaryota"/>
</dbReference>
<evidence type="ECO:0000256" key="3">
    <source>
        <dbReference type="ARBA" id="ARBA00012551"/>
    </source>
</evidence>
<feature type="domain" description="Ku" evidence="10">
    <location>
        <begin position="278"/>
        <end position="424"/>
    </location>
</feature>
<keyword evidence="6" id="KW-0779">Telomere</keyword>
<dbReference type="CDD" id="cd00873">
    <property type="entry name" value="KU80"/>
    <property type="match status" value="1"/>
</dbReference>
<dbReference type="STRING" id="1071383.J7S6Q2"/>
<dbReference type="GO" id="GO:0000723">
    <property type="term" value="P:telomere maintenance"/>
    <property type="evidence" value="ECO:0007669"/>
    <property type="project" value="EnsemblFungi"/>
</dbReference>
<dbReference type="KEGG" id="kng:KNAG_0E02380"/>
<dbReference type="RefSeq" id="XP_022464745.1">
    <property type="nucleotide sequence ID" value="XM_022608227.1"/>
</dbReference>
<evidence type="ECO:0000313" key="12">
    <source>
        <dbReference type="Proteomes" id="UP000006310"/>
    </source>
</evidence>
<dbReference type="InterPro" id="IPR024193">
    <property type="entry name" value="Ku80"/>
</dbReference>
<evidence type="ECO:0000256" key="1">
    <source>
        <dbReference type="ARBA" id="ARBA00004574"/>
    </source>
</evidence>
<comment type="similarity">
    <text evidence="2">Belongs to the ku80 family.</text>
</comment>
<sequence length="595" mass="65414">MSECTAFVVVPCGTLVAEPDALAKVIAYLEYTLLAKCKKQRKTDYASCYLASSTVETLLPWVAPVTSKHIAQTVTALNDGGEQSSDGGLEALALALNKIRERFPKTRNRAMLRNIVVFADPDAWGKWGGDYLELWRQIRDDLEQDSVRLVLLDCGEGTFSPPSPPLRRLIHTIYTRLIEDTLGFNPASVKPVRVFSGVLRLGATLDTIVGKQEEDAQSVFEDPLSLAISVEGFPATKTVQGLNRKTMVKTTTEDASFEYVPVKSVIEYTTKEESGRGAVSVSSQNVTKAYRYGADYVVLPDTIVDRSVYRTGGPAAIDIRGFMDVTALPRHYLHSESIFILPDSRTGGVADETTFHVLVDAMLQAGKLAIARYVNRDRGSDVQMCALVALVTSTQHSSGSTLVLTRLPFAEDQRNSLFPPLTPKLPDDADSMETDALMEQFVDSMDTDKIGIATKDEYYYSTANLASGAASTLPLPEGEHYSHMNDQEDPLRVPSVAVHRLQEVTMEWLLQRVIEPQDDGEEFVVPELPPTLADKISSYVSDQGAYDRTAAALVARLGCHKSAQVKGSGQEQRDNTEDNVQEGPPLEELLRRGER</sequence>
<evidence type="ECO:0000256" key="4">
    <source>
        <dbReference type="ARBA" id="ARBA00021792"/>
    </source>
</evidence>
<reference evidence="11 12" key="1">
    <citation type="journal article" date="2011" name="Proc. Natl. Acad. Sci. U.S.A.">
        <title>Evolutionary erosion of yeast sex chromosomes by mating-type switching accidents.</title>
        <authorList>
            <person name="Gordon J.L."/>
            <person name="Armisen D."/>
            <person name="Proux-Wera E."/>
            <person name="Oheigeartaigh S.S."/>
            <person name="Byrne K.P."/>
            <person name="Wolfe K.H."/>
        </authorList>
    </citation>
    <scope>NUCLEOTIDE SEQUENCE [LARGE SCALE GENOMIC DNA]</scope>
    <source>
        <strain evidence="12">ATCC MYA-139 / BCRC 22969 / CBS 8797 / CCRC 22969 / KCTC 17520 / NBRC 10181 / NCYC 3082</strain>
    </source>
</reference>
<dbReference type="GO" id="GO:0003690">
    <property type="term" value="F:double-stranded DNA binding"/>
    <property type="evidence" value="ECO:0007669"/>
    <property type="project" value="TreeGrafter"/>
</dbReference>
<dbReference type="GO" id="GO:0006303">
    <property type="term" value="P:double-strand break repair via nonhomologous end joining"/>
    <property type="evidence" value="ECO:0007669"/>
    <property type="project" value="EnsemblFungi"/>
</dbReference>
<reference evidence="12" key="2">
    <citation type="submission" date="2012-08" db="EMBL/GenBank/DDBJ databases">
        <title>Genome sequence of Kazachstania naganishii.</title>
        <authorList>
            <person name="Gordon J.L."/>
            <person name="Armisen D."/>
            <person name="Proux-Wera E."/>
            <person name="OhEigeartaigh S.S."/>
            <person name="Byrne K.P."/>
            <person name="Wolfe K.H."/>
        </authorList>
    </citation>
    <scope>NUCLEOTIDE SEQUENCE [LARGE SCALE GENOMIC DNA]</scope>
    <source>
        <strain evidence="12">ATCC MYA-139 / BCRC 22969 / CBS 8797 / CCRC 22969 / KCTC 17520 / NBRC 10181 / NCYC 3082</strain>
    </source>
</reference>
<dbReference type="EC" id="3.6.4.12" evidence="3"/>
<dbReference type="GO" id="GO:0070034">
    <property type="term" value="F:telomerase RNA binding"/>
    <property type="evidence" value="ECO:0007669"/>
    <property type="project" value="EnsemblFungi"/>
</dbReference>
<evidence type="ECO:0000259" key="10">
    <source>
        <dbReference type="SMART" id="SM00559"/>
    </source>
</evidence>
<comment type="subcellular location">
    <subcellularLocation>
        <location evidence="1">Chromosome</location>
        <location evidence="1">Telomere</location>
    </subcellularLocation>
</comment>
<dbReference type="HOGENOM" id="CLU_029650_0_0_1"/>
<dbReference type="InterPro" id="IPR006164">
    <property type="entry name" value="DNA_bd_Ku70/Ku80"/>
</dbReference>
<gene>
    <name evidence="11" type="primary">KNAG0E02380</name>
    <name evidence="11" type="ordered locus">KNAG_0E02380</name>
</gene>
<evidence type="ECO:0000256" key="9">
    <source>
        <dbReference type="SAM" id="MobiDB-lite"/>
    </source>
</evidence>
<dbReference type="PANTHER" id="PTHR12604:SF4">
    <property type="entry name" value="X-RAY REPAIR CROSS-COMPLEMENTING PROTEIN 5"/>
    <property type="match status" value="1"/>
</dbReference>